<accession>A0A2R4WXG8</accession>
<dbReference type="OrthoDB" id="7993591at2"/>
<keyword evidence="1" id="KW-0614">Plasmid</keyword>
<dbReference type="Proteomes" id="UP000244755">
    <property type="component" value="Plasmid unnamed3"/>
</dbReference>
<evidence type="ECO:0000313" key="2">
    <source>
        <dbReference type="Proteomes" id="UP000244755"/>
    </source>
</evidence>
<sequence length="197" mass="21501">MAAGYRLPRSVADRLETALRGRKNAAACLSLATWLGRFWSAPRRLLYSFPIDRRAIAGREDLGLSEARVRGAILTLEEIGFLARYEPDPGRRYQRTADGLHRRPLAFRFGEEYALAFTAANTRAQAARGAPAPSRRPVPRPAPAHVPVASIVTARPAPSPLLAQKHPSLERGLIMGEQNPASPLEAAIARLRQGIGL</sequence>
<protein>
    <submittedName>
        <fullName evidence="1">Uncharacterized protein</fullName>
    </submittedName>
</protein>
<dbReference type="KEGG" id="mee:DA075_35585"/>
<gene>
    <name evidence="1" type="ORF">DA075_35585</name>
</gene>
<dbReference type="AlphaFoldDB" id="A0A2R4WXG8"/>
<geneLocation type="plasmid" evidence="1 2">
    <name>unnamed3</name>
</geneLocation>
<dbReference type="EMBL" id="CP028847">
    <property type="protein sequence ID" value="AWB26211.1"/>
    <property type="molecule type" value="Genomic_DNA"/>
</dbReference>
<keyword evidence="2" id="KW-1185">Reference proteome</keyword>
<proteinExistence type="predicted"/>
<evidence type="ECO:0000313" key="1">
    <source>
        <dbReference type="EMBL" id="AWB26211.1"/>
    </source>
</evidence>
<organism evidence="1 2">
    <name type="scientific">Methylobacterium currus</name>
    <dbReference type="NCBI Taxonomy" id="2051553"/>
    <lineage>
        <taxon>Bacteria</taxon>
        <taxon>Pseudomonadati</taxon>
        <taxon>Pseudomonadota</taxon>
        <taxon>Alphaproteobacteria</taxon>
        <taxon>Hyphomicrobiales</taxon>
        <taxon>Methylobacteriaceae</taxon>
        <taxon>Methylobacterium</taxon>
    </lineage>
</organism>
<name>A0A2R4WXG8_9HYPH</name>
<reference evidence="1 2" key="1">
    <citation type="submission" date="2018-04" db="EMBL/GenBank/DDBJ databases">
        <title>Methylobacterium sp. PR1016A genome.</title>
        <authorList>
            <person name="Park W."/>
        </authorList>
    </citation>
    <scope>NUCLEOTIDE SEQUENCE [LARGE SCALE GENOMIC DNA]</scope>
    <source>
        <strain evidence="1 2">PR1016A</strain>
        <plasmid evidence="1 2">unnamed3</plasmid>
    </source>
</reference>